<comment type="similarity">
    <text evidence="2">Belongs to the TMEM231 family.</text>
</comment>
<keyword evidence="12" id="KW-0966">Cell projection</keyword>
<evidence type="ECO:0000256" key="14">
    <source>
        <dbReference type="SAM" id="MobiDB-lite"/>
    </source>
</evidence>
<keyword evidence="17" id="KW-1185">Reference proteome</keyword>
<evidence type="ECO:0000256" key="12">
    <source>
        <dbReference type="ARBA" id="ARBA00023273"/>
    </source>
</evidence>
<dbReference type="SMART" id="SM00823">
    <property type="entry name" value="PKS_PP"/>
    <property type="match status" value="1"/>
</dbReference>
<feature type="compositionally biased region" description="Basic and acidic residues" evidence="14">
    <location>
        <begin position="112"/>
        <end position="123"/>
    </location>
</feature>
<dbReference type="InterPro" id="IPR019306">
    <property type="entry name" value="TMEM231"/>
</dbReference>
<dbReference type="PROSITE" id="PS50075">
    <property type="entry name" value="CARRIER"/>
    <property type="match status" value="1"/>
</dbReference>
<comment type="subcellular location">
    <subcellularLocation>
        <location evidence="1">Cell projection</location>
        <location evidence="1">Cilium membrane</location>
        <topology evidence="1">Multi-pass membrane protein</topology>
    </subcellularLocation>
</comment>
<evidence type="ECO:0000256" key="7">
    <source>
        <dbReference type="ARBA" id="ARBA00022692"/>
    </source>
</evidence>
<keyword evidence="5" id="KW-1003">Cell membrane</keyword>
<dbReference type="EMBL" id="CAXAMM010023224">
    <property type="protein sequence ID" value="CAK9053263.1"/>
    <property type="molecule type" value="Genomic_DNA"/>
</dbReference>
<keyword evidence="9" id="KW-0969">Cilium</keyword>
<proteinExistence type="inferred from homology"/>
<dbReference type="InterPro" id="IPR011990">
    <property type="entry name" value="TPR-like_helical_dom_sf"/>
</dbReference>
<feature type="compositionally biased region" description="Acidic residues" evidence="14">
    <location>
        <begin position="31"/>
        <end position="44"/>
    </location>
</feature>
<dbReference type="InterPro" id="IPR020806">
    <property type="entry name" value="PKS_PP-bd"/>
</dbReference>
<dbReference type="Pfam" id="PF00550">
    <property type="entry name" value="PP-binding"/>
    <property type="match status" value="1"/>
</dbReference>
<keyword evidence="6" id="KW-0597">Phosphoprotein</keyword>
<feature type="region of interest" description="Disordered" evidence="14">
    <location>
        <begin position="20"/>
        <end position="79"/>
    </location>
</feature>
<comment type="function">
    <text evidence="13">Transmembrane component of the tectonic-like complex, a complex localized at the transition zone of primary cilia and acting as a barrier that prevents diffusion of transmembrane proteins between the cilia and plasma membranes. Required for ciliogenesis and sonic hedgehog/SHH signaling.</text>
</comment>
<evidence type="ECO:0000256" key="3">
    <source>
        <dbReference type="ARBA" id="ARBA00015087"/>
    </source>
</evidence>
<evidence type="ECO:0000256" key="4">
    <source>
        <dbReference type="ARBA" id="ARBA00022450"/>
    </source>
</evidence>
<evidence type="ECO:0000256" key="5">
    <source>
        <dbReference type="ARBA" id="ARBA00022475"/>
    </source>
</evidence>
<dbReference type="Pfam" id="PF10149">
    <property type="entry name" value="TM231"/>
    <property type="match status" value="1"/>
</dbReference>
<name>A0ABP0MP37_9DINO</name>
<dbReference type="Proteomes" id="UP001642464">
    <property type="component" value="Unassembled WGS sequence"/>
</dbReference>
<evidence type="ECO:0000256" key="9">
    <source>
        <dbReference type="ARBA" id="ARBA00023069"/>
    </source>
</evidence>
<evidence type="ECO:0000256" key="2">
    <source>
        <dbReference type="ARBA" id="ARBA00009082"/>
    </source>
</evidence>
<dbReference type="InterPro" id="IPR009081">
    <property type="entry name" value="PP-bd_ACP"/>
</dbReference>
<evidence type="ECO:0000256" key="6">
    <source>
        <dbReference type="ARBA" id="ARBA00022553"/>
    </source>
</evidence>
<keyword evidence="8" id="KW-1133">Transmembrane helix</keyword>
<feature type="domain" description="Carrier" evidence="15">
    <location>
        <begin position="1205"/>
        <end position="1282"/>
    </location>
</feature>
<dbReference type="InterPro" id="IPR036736">
    <property type="entry name" value="ACP-like_sf"/>
</dbReference>
<feature type="compositionally biased region" description="Basic and acidic residues" evidence="14">
    <location>
        <begin position="45"/>
        <end position="59"/>
    </location>
</feature>
<evidence type="ECO:0000259" key="15">
    <source>
        <dbReference type="PROSITE" id="PS50075"/>
    </source>
</evidence>
<feature type="region of interest" description="Disordered" evidence="14">
    <location>
        <begin position="110"/>
        <end position="221"/>
    </location>
</feature>
<evidence type="ECO:0000256" key="13">
    <source>
        <dbReference type="ARBA" id="ARBA00024803"/>
    </source>
</evidence>
<dbReference type="SUPFAM" id="SSF47336">
    <property type="entry name" value="ACP-like"/>
    <property type="match status" value="1"/>
</dbReference>
<evidence type="ECO:0000313" key="16">
    <source>
        <dbReference type="EMBL" id="CAK9053263.1"/>
    </source>
</evidence>
<accession>A0ABP0MP37</accession>
<dbReference type="PANTHER" id="PTHR14605:SF1">
    <property type="entry name" value="TRANSMEMBRANE PROTEIN 231"/>
    <property type="match status" value="1"/>
</dbReference>
<gene>
    <name evidence="16" type="ORF">SCF082_LOCUS29044</name>
</gene>
<organism evidence="16 17">
    <name type="scientific">Durusdinium trenchii</name>
    <dbReference type="NCBI Taxonomy" id="1381693"/>
    <lineage>
        <taxon>Eukaryota</taxon>
        <taxon>Sar</taxon>
        <taxon>Alveolata</taxon>
        <taxon>Dinophyceae</taxon>
        <taxon>Suessiales</taxon>
        <taxon>Symbiodiniaceae</taxon>
        <taxon>Durusdinium</taxon>
    </lineage>
</organism>
<dbReference type="Gene3D" id="1.10.1200.10">
    <property type="entry name" value="ACP-like"/>
    <property type="match status" value="1"/>
</dbReference>
<keyword evidence="10" id="KW-0472">Membrane</keyword>
<dbReference type="Gene3D" id="1.25.40.10">
    <property type="entry name" value="Tetratricopeptide repeat domain"/>
    <property type="match status" value="2"/>
</dbReference>
<evidence type="ECO:0000256" key="10">
    <source>
        <dbReference type="ARBA" id="ARBA00023136"/>
    </source>
</evidence>
<comment type="caution">
    <text evidence="16">The sequence shown here is derived from an EMBL/GenBank/DDBJ whole genome shotgun (WGS) entry which is preliminary data.</text>
</comment>
<evidence type="ECO:0000256" key="1">
    <source>
        <dbReference type="ARBA" id="ARBA00004272"/>
    </source>
</evidence>
<sequence>MVIRISRPVPVAPALCAWRGKALRGGRTGDEEMDEEGGESEDDSEASRDSRDGQVRVEASHCSPKRQTRGQRTVLDGKELLDDEDRRVARLLWSASPDFWDRADFQDASSDSEFHQVDEDGIKSWESSESEDSDFSRATEEEPDEANTALKFYTRGAAAKKRRTGMAPPEPFPAAVSPAKAPSRKPLKPKSSCQEDQRREARRRSRQVPVDQTPDLIGGRPGVENCAHAPVGVNFTLGAQVEFINCDFSDVCGKDPRLAIQEAEHPSSQVPPWTARSSAELAEQPQDKIDTDLLVPAVTATEGIAGKTGSCHSAKVVSFTNELFLIASGDTAESAVGWSSLDSTGTQKSLQSLLPPEVKVPLVRSSHEDPNHDNIAETLKLQVEMPSTGFRSLLLLAVYNVQLRGKVSEELTGLVALDLTSPYAASGVSIYGQLVFRQKLPLFQSFEQRRLYASSPLEVNWRSNWIPENQPLTLEALLGRYAQRPEVKVCVISDGQSQHSDGFYYPSLDDTEQVLTDDQAELKGAEQDLEHGRFQDCEETCMRLLSASNDADVQRLLLHCFRCSGRAHFAWKAAEDQLERFAAQQRMDAKAKMKLSMAESCLAQGQDAKALHLAKEVYQDFRSLDLPSFEGLALLIMAAATNNAKKAEDWSCEAIEAFQIDGHSHGLGRALLQLASSASARQKAATKALETFKFCGDERWQAFTLQKMALWFLEEDNPLMAAQHAEAAVHLLHNGMTLQREAELSEVCCAAYRSLGQPEVGLRSIRSCWSRARKKEDRRIEAHMLYASIKANQAALWPNDKEKALQSALKTAENSREIFQELGDRKMELAALLATSQLYLEGSKLQEALQTAQEAVALAQDAEDEELSAAALMLSGVRLAREEFVAAKQALDMPIEASAKSRRYLVKMKMQAAKVSIEAKDYDSAERMLEKASALYHLEDDWKGKASAYLMLARVQLERGKEDDASRAMEHASKASELSRDAGDRLQEAHALLHLSEAGRQCVLSLSNQNSRLCNQAAVPAMQAARDALTIAEHFDEDVLRAHAHLRLADLQVLSETLLEAAISNASQAAELFVEATKRGDYAYSKDVLLAYAYSKEVQGMATYRWQHRTKASAEQAEEAAHEAKVALEQAKAAYEQAEVFQASRRCQDYLKEMGMKATSVSQEAKMEPKAMDTYKQWQPKMPAPLESKKLEKKNREVQDFSKFEGEALVMMKLKSIVEDLGGDEGIEMDDPFMSAGLNSRAAVQLRSELEQAFGPEIQYPSTLAFDHPNIRSMSSWLSQHIPG</sequence>
<evidence type="ECO:0000256" key="11">
    <source>
        <dbReference type="ARBA" id="ARBA00023180"/>
    </source>
</evidence>
<keyword evidence="4" id="KW-0596">Phosphopantetheine</keyword>
<evidence type="ECO:0000256" key="8">
    <source>
        <dbReference type="ARBA" id="ARBA00022989"/>
    </source>
</evidence>
<reference evidence="16 17" key="1">
    <citation type="submission" date="2024-02" db="EMBL/GenBank/DDBJ databases">
        <authorList>
            <person name="Chen Y."/>
            <person name="Shah S."/>
            <person name="Dougan E. K."/>
            <person name="Thang M."/>
            <person name="Chan C."/>
        </authorList>
    </citation>
    <scope>NUCLEOTIDE SEQUENCE [LARGE SCALE GENOMIC DNA]</scope>
</reference>
<keyword evidence="11" id="KW-0325">Glycoprotein</keyword>
<keyword evidence="7 16" id="KW-0812">Transmembrane</keyword>
<protein>
    <recommendedName>
        <fullName evidence="3">Transmembrane protein 231</fullName>
    </recommendedName>
</protein>
<dbReference type="PANTHER" id="PTHR14605">
    <property type="entry name" value="CHST5 PROTEIN"/>
    <property type="match status" value="1"/>
</dbReference>
<evidence type="ECO:0000313" key="17">
    <source>
        <dbReference type="Proteomes" id="UP001642464"/>
    </source>
</evidence>
<dbReference type="SUPFAM" id="SSF48452">
    <property type="entry name" value="TPR-like"/>
    <property type="match status" value="1"/>
</dbReference>